<keyword evidence="4" id="KW-0131">Cell cycle</keyword>
<dbReference type="eggNOG" id="KOG0654">
    <property type="taxonomic scope" value="Eukaryota"/>
</dbReference>
<dbReference type="FunFam" id="1.10.472.10:FF:000001">
    <property type="entry name" value="G2/mitotic-specific cyclin"/>
    <property type="match status" value="1"/>
</dbReference>
<dbReference type="Gramene" id="KQK23002">
    <property type="protein sequence ID" value="KQK23002"/>
    <property type="gene ID" value="BRADI_1g70627v3"/>
</dbReference>
<feature type="domain" description="Cyclin-like" evidence="7">
    <location>
        <begin position="138"/>
        <end position="222"/>
    </location>
</feature>
<dbReference type="EnsemblPlants" id="KQK23002">
    <property type="protein sequence ID" value="KQK23002"/>
    <property type="gene ID" value="BRADI_1g70627v3"/>
</dbReference>
<dbReference type="OrthoDB" id="5590282at2759"/>
<dbReference type="GO" id="GO:0000307">
    <property type="term" value="C:cyclin-dependent protein kinase holoenzyme complex"/>
    <property type="evidence" value="ECO:0000318"/>
    <property type="project" value="GO_Central"/>
</dbReference>
<evidence type="ECO:0000313" key="11">
    <source>
        <dbReference type="Proteomes" id="UP000008810"/>
    </source>
</evidence>
<evidence type="ECO:0000256" key="3">
    <source>
        <dbReference type="ARBA" id="ARBA00023127"/>
    </source>
</evidence>
<dbReference type="CDD" id="cd20506">
    <property type="entry name" value="CYCLIN_AtCycA-like_rpt2"/>
    <property type="match status" value="1"/>
</dbReference>
<dbReference type="STRING" id="15368.I1H8B8"/>
<dbReference type="Pfam" id="PF02984">
    <property type="entry name" value="Cyclin_C"/>
    <property type="match status" value="1"/>
</dbReference>
<dbReference type="InterPro" id="IPR046965">
    <property type="entry name" value="Cyclin_A/B-like"/>
</dbReference>
<dbReference type="Pfam" id="PF00134">
    <property type="entry name" value="Cyclin_N"/>
    <property type="match status" value="1"/>
</dbReference>
<evidence type="ECO:0000256" key="4">
    <source>
        <dbReference type="ARBA" id="ARBA00023306"/>
    </source>
</evidence>
<dbReference type="OMA" id="AREMAKC"/>
<dbReference type="Gene3D" id="1.10.472.10">
    <property type="entry name" value="Cyclin-like"/>
    <property type="match status" value="2"/>
</dbReference>
<dbReference type="GO" id="GO:0016538">
    <property type="term" value="F:cyclin-dependent protein serine/threonine kinase regulator activity"/>
    <property type="evidence" value="ECO:0000318"/>
    <property type="project" value="GO_Central"/>
</dbReference>
<dbReference type="GO" id="GO:0005634">
    <property type="term" value="C:nucleus"/>
    <property type="evidence" value="ECO:0000318"/>
    <property type="project" value="GO_Central"/>
</dbReference>
<dbReference type="PIRSF" id="PIRSF001771">
    <property type="entry name" value="Cyclin_A_B_D_E"/>
    <property type="match status" value="1"/>
</dbReference>
<dbReference type="PANTHER" id="PTHR10177">
    <property type="entry name" value="CYCLINS"/>
    <property type="match status" value="1"/>
</dbReference>
<evidence type="ECO:0000256" key="2">
    <source>
        <dbReference type="ARBA" id="ARBA00022618"/>
    </source>
</evidence>
<dbReference type="SUPFAM" id="SSF47954">
    <property type="entry name" value="Cyclin-like"/>
    <property type="match status" value="2"/>
</dbReference>
<evidence type="ECO:0000259" key="7">
    <source>
        <dbReference type="SMART" id="SM00385"/>
    </source>
</evidence>
<dbReference type="FunFam" id="1.10.472.10:FF:000220">
    <property type="entry name" value="Cyclin superfamily protein, putative"/>
    <property type="match status" value="1"/>
</dbReference>
<dbReference type="InterPro" id="IPR013763">
    <property type="entry name" value="Cyclin-like_dom"/>
</dbReference>
<evidence type="ECO:0000256" key="5">
    <source>
        <dbReference type="RuleBase" id="RU000383"/>
    </source>
</evidence>
<dbReference type="InterPro" id="IPR048258">
    <property type="entry name" value="Cyclins_cyclin-box"/>
</dbReference>
<reference evidence="10" key="3">
    <citation type="submission" date="2018-08" db="UniProtKB">
        <authorList>
            <consortium name="EnsemblPlants"/>
        </authorList>
    </citation>
    <scope>IDENTIFICATION</scope>
    <source>
        <strain evidence="10">cv. Bd21</strain>
    </source>
</reference>
<dbReference type="InterPro" id="IPR036915">
    <property type="entry name" value="Cyclin-like_sf"/>
</dbReference>
<evidence type="ECO:0000256" key="1">
    <source>
        <dbReference type="ARBA" id="ARBA00006955"/>
    </source>
</evidence>
<dbReference type="GO" id="GO:0000082">
    <property type="term" value="P:G1/S transition of mitotic cell cycle"/>
    <property type="evidence" value="ECO:0000318"/>
    <property type="project" value="GO_Central"/>
</dbReference>
<keyword evidence="2" id="KW-0132">Cell division</keyword>
<evidence type="ECO:0000256" key="6">
    <source>
        <dbReference type="SAM" id="MobiDB-lite"/>
    </source>
</evidence>
<dbReference type="AlphaFoldDB" id="I1H8B8"/>
<organism evidence="10">
    <name type="scientific">Brachypodium distachyon</name>
    <name type="common">Purple false brome</name>
    <name type="synonym">Trachynia distachya</name>
    <dbReference type="NCBI Taxonomy" id="15368"/>
    <lineage>
        <taxon>Eukaryota</taxon>
        <taxon>Viridiplantae</taxon>
        <taxon>Streptophyta</taxon>
        <taxon>Embryophyta</taxon>
        <taxon>Tracheophyta</taxon>
        <taxon>Spermatophyta</taxon>
        <taxon>Magnoliopsida</taxon>
        <taxon>Liliopsida</taxon>
        <taxon>Poales</taxon>
        <taxon>Poaceae</taxon>
        <taxon>BOP clade</taxon>
        <taxon>Pooideae</taxon>
        <taxon>Stipodae</taxon>
        <taxon>Brachypodieae</taxon>
        <taxon>Brachypodium</taxon>
    </lineage>
</organism>
<dbReference type="Proteomes" id="UP000008810">
    <property type="component" value="Chromosome 1"/>
</dbReference>
<dbReference type="SMART" id="SM01332">
    <property type="entry name" value="Cyclin_C"/>
    <property type="match status" value="1"/>
</dbReference>
<dbReference type="InterPro" id="IPR006671">
    <property type="entry name" value="Cyclin_N"/>
</dbReference>
<dbReference type="InterPro" id="IPR004367">
    <property type="entry name" value="Cyclin_C-dom"/>
</dbReference>
<accession>I1H8B8</accession>
<reference evidence="9 10" key="1">
    <citation type="journal article" date="2010" name="Nature">
        <title>Genome sequencing and analysis of the model grass Brachypodium distachyon.</title>
        <authorList>
            <consortium name="International Brachypodium Initiative"/>
        </authorList>
    </citation>
    <scope>NUCLEOTIDE SEQUENCE [LARGE SCALE GENOMIC DNA]</scope>
    <source>
        <strain evidence="9 10">Bd21</strain>
    </source>
</reference>
<comment type="similarity">
    <text evidence="1">Belongs to the cyclin family. Cyclin AB subfamily.</text>
</comment>
<sequence length="366" mass="40707">MEDKENAGSAAPPAKRPRRERKALAELPTGSATNSASAPPPSPQRASKPRTRSQVAREATAAEGEDARKRKGSADVTRPVVSGQPDAGAAQGSVVPYIGDIDRYLRSLEVRQSRRPRDDYVGTIQKDINAKMRGILVNWLVEVAEEFRLQADTLYLAVTYVDRFLTAIAVPRNKLQLLGVASLFVAAKYEEINPPKVNKFSDITDSTYTNQQVVKMEADILKYLNFEVGSPTIRTFLWRFIACCGGNCGSAKQLEFMCSYLAELSLLDYDCIKFLPSVVAAACLFVARFTISPKTRPWNSTLQRNTGYKVSDLKSCILRIHDLQLGREYQDLDAIRNKYSGRKFGCVSSMTPPEEISASFLRDFSR</sequence>
<keyword evidence="3 5" id="KW-0195">Cyclin</keyword>
<feature type="domain" description="Cyclin-like" evidence="7">
    <location>
        <begin position="235"/>
        <end position="322"/>
    </location>
</feature>
<dbReference type="HOGENOM" id="CLU_020695_2_2_1"/>
<feature type="domain" description="Cyclin C-terminal" evidence="8">
    <location>
        <begin position="231"/>
        <end position="353"/>
    </location>
</feature>
<dbReference type="EMBL" id="CM000880">
    <property type="protein sequence ID" value="KQK23002.1"/>
    <property type="molecule type" value="Genomic_DNA"/>
</dbReference>
<dbReference type="InterPro" id="IPR039361">
    <property type="entry name" value="Cyclin"/>
</dbReference>
<dbReference type="GO" id="GO:0005737">
    <property type="term" value="C:cytoplasm"/>
    <property type="evidence" value="ECO:0000318"/>
    <property type="project" value="GO_Central"/>
</dbReference>
<feature type="region of interest" description="Disordered" evidence="6">
    <location>
        <begin position="1"/>
        <end position="92"/>
    </location>
</feature>
<name>I1H8B8_BRADI</name>
<dbReference type="GO" id="GO:0051301">
    <property type="term" value="P:cell division"/>
    <property type="evidence" value="ECO:0007669"/>
    <property type="project" value="UniProtKB-KW"/>
</dbReference>
<reference evidence="9" key="2">
    <citation type="submission" date="2017-06" db="EMBL/GenBank/DDBJ databases">
        <title>WGS assembly of Brachypodium distachyon.</title>
        <authorList>
            <consortium name="The International Brachypodium Initiative"/>
            <person name="Lucas S."/>
            <person name="Harmon-Smith M."/>
            <person name="Lail K."/>
            <person name="Tice H."/>
            <person name="Grimwood J."/>
            <person name="Bruce D."/>
            <person name="Barry K."/>
            <person name="Shu S."/>
            <person name="Lindquist E."/>
            <person name="Wang M."/>
            <person name="Pitluck S."/>
            <person name="Vogel J.P."/>
            <person name="Garvin D.F."/>
            <person name="Mockler T.C."/>
            <person name="Schmutz J."/>
            <person name="Rokhsar D."/>
            <person name="Bevan M.W."/>
        </authorList>
    </citation>
    <scope>NUCLEOTIDE SEQUENCE</scope>
    <source>
        <strain evidence="9">Bd21</strain>
    </source>
</reference>
<gene>
    <name evidence="10" type="primary">LOC100845231</name>
    <name evidence="9" type="ORF">BRADI_1g70627v3</name>
</gene>
<proteinExistence type="inferred from homology"/>
<protein>
    <submittedName>
        <fullName evidence="9 10">Uncharacterized protein</fullName>
    </submittedName>
</protein>
<dbReference type="PROSITE" id="PS00292">
    <property type="entry name" value="CYCLINS"/>
    <property type="match status" value="1"/>
</dbReference>
<evidence type="ECO:0000313" key="9">
    <source>
        <dbReference type="EMBL" id="KQK23002.1"/>
    </source>
</evidence>
<dbReference type="SMART" id="SM00385">
    <property type="entry name" value="CYCLIN"/>
    <property type="match status" value="2"/>
</dbReference>
<keyword evidence="11" id="KW-1185">Reference proteome</keyword>
<evidence type="ECO:0000259" key="8">
    <source>
        <dbReference type="SMART" id="SM01332"/>
    </source>
</evidence>
<feature type="compositionally biased region" description="Low complexity" evidence="6">
    <location>
        <begin position="25"/>
        <end position="37"/>
    </location>
</feature>
<evidence type="ECO:0000313" key="10">
    <source>
        <dbReference type="EnsemblPlants" id="KQK23002"/>
    </source>
</evidence>